<reference evidence="1 2" key="1">
    <citation type="submission" date="2021-06" db="EMBL/GenBank/DDBJ databases">
        <authorList>
            <person name="Palmer J.M."/>
        </authorList>
    </citation>
    <scope>NUCLEOTIDE SEQUENCE [LARGE SCALE GENOMIC DNA]</scope>
    <source>
        <strain evidence="2">if_2019</strain>
        <tissue evidence="1">Muscle</tissue>
    </source>
</reference>
<protein>
    <submittedName>
        <fullName evidence="1">Uncharacterized protein</fullName>
    </submittedName>
</protein>
<dbReference type="EMBL" id="JAHRIQ010046675">
    <property type="protein sequence ID" value="MEQ2235771.1"/>
    <property type="molecule type" value="Genomic_DNA"/>
</dbReference>
<proteinExistence type="predicted"/>
<name>A0ABV0TSJ3_9TELE</name>
<evidence type="ECO:0000313" key="1">
    <source>
        <dbReference type="EMBL" id="MEQ2235771.1"/>
    </source>
</evidence>
<keyword evidence="2" id="KW-1185">Reference proteome</keyword>
<gene>
    <name evidence="1" type="ORF">ILYODFUR_005646</name>
</gene>
<organism evidence="1 2">
    <name type="scientific">Ilyodon furcidens</name>
    <name type="common">goldbreast splitfin</name>
    <dbReference type="NCBI Taxonomy" id="33524"/>
    <lineage>
        <taxon>Eukaryota</taxon>
        <taxon>Metazoa</taxon>
        <taxon>Chordata</taxon>
        <taxon>Craniata</taxon>
        <taxon>Vertebrata</taxon>
        <taxon>Euteleostomi</taxon>
        <taxon>Actinopterygii</taxon>
        <taxon>Neopterygii</taxon>
        <taxon>Teleostei</taxon>
        <taxon>Neoteleostei</taxon>
        <taxon>Acanthomorphata</taxon>
        <taxon>Ovalentaria</taxon>
        <taxon>Atherinomorphae</taxon>
        <taxon>Cyprinodontiformes</taxon>
        <taxon>Goodeidae</taxon>
        <taxon>Ilyodon</taxon>
    </lineage>
</organism>
<evidence type="ECO:0000313" key="2">
    <source>
        <dbReference type="Proteomes" id="UP001482620"/>
    </source>
</evidence>
<comment type="caution">
    <text evidence="1">The sequence shown here is derived from an EMBL/GenBank/DDBJ whole genome shotgun (WGS) entry which is preliminary data.</text>
</comment>
<accession>A0ABV0TSJ3</accession>
<dbReference type="Proteomes" id="UP001482620">
    <property type="component" value="Unassembled WGS sequence"/>
</dbReference>
<sequence>MCGIFQVMADSPYNGKGAKLFATLHTFWTLDKHEESLQPPDKAMYLKKIAVIDKVDPYVHINFNSSLGKDSSP</sequence>